<feature type="transmembrane region" description="Helical" evidence="1">
    <location>
        <begin position="50"/>
        <end position="67"/>
    </location>
</feature>
<proteinExistence type="predicted"/>
<evidence type="ECO:0000313" key="3">
    <source>
        <dbReference type="Proteomes" id="UP000604046"/>
    </source>
</evidence>
<dbReference type="InterPro" id="IPR037185">
    <property type="entry name" value="EmrE-like"/>
</dbReference>
<keyword evidence="3" id="KW-1185">Reference proteome</keyword>
<accession>A0A812IA09</accession>
<gene>
    <name evidence="2" type="ORF">SNAT2548_LOCUS3045</name>
</gene>
<keyword evidence="1" id="KW-0812">Transmembrane</keyword>
<evidence type="ECO:0008006" key="4">
    <source>
        <dbReference type="Google" id="ProtNLM"/>
    </source>
</evidence>
<protein>
    <recommendedName>
        <fullName evidence="4">EamA domain-containing protein</fullName>
    </recommendedName>
</protein>
<feature type="transmembrane region" description="Helical" evidence="1">
    <location>
        <begin position="150"/>
        <end position="173"/>
    </location>
</feature>
<dbReference type="SUPFAM" id="SSF103481">
    <property type="entry name" value="Multidrug resistance efflux transporter EmrE"/>
    <property type="match status" value="1"/>
</dbReference>
<keyword evidence="1" id="KW-1133">Transmembrane helix</keyword>
<dbReference type="AlphaFoldDB" id="A0A812IA09"/>
<feature type="transmembrane region" description="Helical" evidence="1">
    <location>
        <begin position="108"/>
        <end position="130"/>
    </location>
</feature>
<name>A0A812IA09_9DINO</name>
<organism evidence="2 3">
    <name type="scientific">Symbiodinium natans</name>
    <dbReference type="NCBI Taxonomy" id="878477"/>
    <lineage>
        <taxon>Eukaryota</taxon>
        <taxon>Sar</taxon>
        <taxon>Alveolata</taxon>
        <taxon>Dinophyceae</taxon>
        <taxon>Suessiales</taxon>
        <taxon>Symbiodiniaceae</taxon>
        <taxon>Symbiodinium</taxon>
    </lineage>
</organism>
<feature type="transmembrane region" description="Helical" evidence="1">
    <location>
        <begin position="333"/>
        <end position="355"/>
    </location>
</feature>
<feature type="transmembrane region" description="Helical" evidence="1">
    <location>
        <begin position="240"/>
        <end position="261"/>
    </location>
</feature>
<dbReference type="Proteomes" id="UP000604046">
    <property type="component" value="Unassembled WGS sequence"/>
</dbReference>
<feature type="transmembrane region" description="Helical" evidence="1">
    <location>
        <begin position="209"/>
        <end position="228"/>
    </location>
</feature>
<comment type="caution">
    <text evidence="2">The sequence shown here is derived from an EMBL/GenBank/DDBJ whole genome shotgun (WGS) entry which is preliminary data.</text>
</comment>
<sequence length="399" mass="43064">MMDAVYLGKPYASDTHGNVVALDTQHGEVVWKAQFTKANGQDNENGTGRLLAFAAFLLLLAVCALVAELRKPLDKRGWVVVASLASVFFGFDNFFVAHAGNLFKPIEYMSAMLLMVGVLSALGSLLLATFCESFRSEAKRCAEQASTLKLVWFLCSGAFIALAQTCGCLSFSLDEANSGPNQSVVVANVPLVGFFFYMYSRETLSRQQIMGCFLIMAGVIYMSGLLSHPADDQSVLQDRSFLWICVSCGFYAASIITIRLAGEADLPSRPKTVSIVFLSGLLGFILLRLLLSDGSYICVLSPATLVWPLFNALASMLGLFSVVVSYEVPDSKAALATAIIDSNSVPMCILNFILLGKVPNMSKLIGMIMVLLGCSLASLKSEANEMYKVLPSYPVETAT</sequence>
<keyword evidence="1" id="KW-0472">Membrane</keyword>
<feature type="transmembrane region" description="Helical" evidence="1">
    <location>
        <begin position="303"/>
        <end position="326"/>
    </location>
</feature>
<reference evidence="2" key="1">
    <citation type="submission" date="2021-02" db="EMBL/GenBank/DDBJ databases">
        <authorList>
            <person name="Dougan E. K."/>
            <person name="Rhodes N."/>
            <person name="Thang M."/>
            <person name="Chan C."/>
        </authorList>
    </citation>
    <scope>NUCLEOTIDE SEQUENCE</scope>
</reference>
<feature type="transmembrane region" description="Helical" evidence="1">
    <location>
        <begin position="273"/>
        <end position="291"/>
    </location>
</feature>
<dbReference type="OrthoDB" id="419277at2759"/>
<evidence type="ECO:0000256" key="1">
    <source>
        <dbReference type="SAM" id="Phobius"/>
    </source>
</evidence>
<evidence type="ECO:0000313" key="2">
    <source>
        <dbReference type="EMBL" id="CAE7023919.1"/>
    </source>
</evidence>
<dbReference type="EMBL" id="CAJNDS010000184">
    <property type="protein sequence ID" value="CAE7023919.1"/>
    <property type="molecule type" value="Genomic_DNA"/>
</dbReference>
<feature type="transmembrane region" description="Helical" evidence="1">
    <location>
        <begin position="79"/>
        <end position="96"/>
    </location>
</feature>